<keyword evidence="3" id="KW-1185">Reference proteome</keyword>
<protein>
    <submittedName>
        <fullName evidence="2">Uncharacterized protein</fullName>
    </submittedName>
</protein>
<dbReference type="AlphaFoldDB" id="A0A1B7MWE3"/>
<organism evidence="2 3">
    <name type="scientific">Rhizopogon vinicolor AM-OR11-026</name>
    <dbReference type="NCBI Taxonomy" id="1314800"/>
    <lineage>
        <taxon>Eukaryota</taxon>
        <taxon>Fungi</taxon>
        <taxon>Dikarya</taxon>
        <taxon>Basidiomycota</taxon>
        <taxon>Agaricomycotina</taxon>
        <taxon>Agaricomycetes</taxon>
        <taxon>Agaricomycetidae</taxon>
        <taxon>Boletales</taxon>
        <taxon>Suillineae</taxon>
        <taxon>Rhizopogonaceae</taxon>
        <taxon>Rhizopogon</taxon>
    </lineage>
</organism>
<name>A0A1B7MWE3_9AGAM</name>
<accession>A0A1B7MWE3</accession>
<dbReference type="EMBL" id="KV448385">
    <property type="protein sequence ID" value="OAX36914.1"/>
    <property type="molecule type" value="Genomic_DNA"/>
</dbReference>
<evidence type="ECO:0000313" key="3">
    <source>
        <dbReference type="Proteomes" id="UP000092154"/>
    </source>
</evidence>
<reference evidence="2 3" key="1">
    <citation type="submission" date="2016-06" db="EMBL/GenBank/DDBJ databases">
        <title>Comparative genomics of the ectomycorrhizal sister species Rhizopogon vinicolor and Rhizopogon vesiculosus (Basidiomycota: Boletales) reveals a divergence of the mating type B locus.</title>
        <authorList>
            <consortium name="DOE Joint Genome Institute"/>
            <person name="Mujic A.B."/>
            <person name="Kuo A."/>
            <person name="Tritt A."/>
            <person name="Lipzen A."/>
            <person name="Chen C."/>
            <person name="Johnson J."/>
            <person name="Sharma A."/>
            <person name="Barry K."/>
            <person name="Grigoriev I.V."/>
            <person name="Spatafora J.W."/>
        </authorList>
    </citation>
    <scope>NUCLEOTIDE SEQUENCE [LARGE SCALE GENOMIC DNA]</scope>
    <source>
        <strain evidence="2 3">AM-OR11-026</strain>
    </source>
</reference>
<proteinExistence type="predicted"/>
<evidence type="ECO:0000256" key="1">
    <source>
        <dbReference type="SAM" id="MobiDB-lite"/>
    </source>
</evidence>
<evidence type="ECO:0000313" key="2">
    <source>
        <dbReference type="EMBL" id="OAX36914.1"/>
    </source>
</evidence>
<dbReference type="InParanoid" id="A0A1B7MWE3"/>
<sequence length="262" mass="28456">MTSSAQEDSLSVAPGKQKLSSALTGVQPRPFPASASRDGPMGRSVESSYHPLLPVGCREVTGSHLVLRNLDSMEYLQGTLCKRAKVLDSILHAKCEGLQQHPKYSNTELNRADAVPRWILLDSAFIRALKSYLGGKQSHNPALSDLYSRRNFDHARRLTNTSRFARFPSRIGFEDILSCTVVTTCTIGVDSEILRVGWPGVNFKPIAVTDAEVAAAAPKDVSTTPSPSAQDSARCTRPFQTHVMPLLVLPGVMAVPPHILPT</sequence>
<dbReference type="OrthoDB" id="3268409at2759"/>
<gene>
    <name evidence="2" type="ORF">K503DRAFT_857701</name>
</gene>
<feature type="region of interest" description="Disordered" evidence="1">
    <location>
        <begin position="1"/>
        <end position="45"/>
    </location>
</feature>
<dbReference type="Proteomes" id="UP000092154">
    <property type="component" value="Unassembled WGS sequence"/>
</dbReference>